<dbReference type="OrthoDB" id="8707008at2"/>
<gene>
    <name evidence="2" type="ORF">TSA66_22465</name>
</gene>
<evidence type="ECO:0000313" key="3">
    <source>
        <dbReference type="Proteomes" id="UP000031572"/>
    </source>
</evidence>
<dbReference type="RefSeq" id="WP_040041593.1">
    <property type="nucleotide sequence ID" value="NZ_JWJG01000028.1"/>
</dbReference>
<sequence length="68" mass="7505">MANKALATRQKLMIRAEPSQKALKARNPVAPDARQRSAQSQRNSPSQGKSFQQKLLKRLSDADDGKAD</sequence>
<dbReference type="AlphaFoldDB" id="A0A0C1YQT8"/>
<feature type="compositionally biased region" description="Polar residues" evidence="1">
    <location>
        <begin position="36"/>
        <end position="53"/>
    </location>
</feature>
<organism evidence="2 3">
    <name type="scientific">Noviherbaspirillum autotrophicum</name>
    <dbReference type="NCBI Taxonomy" id="709839"/>
    <lineage>
        <taxon>Bacteria</taxon>
        <taxon>Pseudomonadati</taxon>
        <taxon>Pseudomonadota</taxon>
        <taxon>Betaproteobacteria</taxon>
        <taxon>Burkholderiales</taxon>
        <taxon>Oxalobacteraceae</taxon>
        <taxon>Noviherbaspirillum</taxon>
    </lineage>
</organism>
<evidence type="ECO:0000313" key="2">
    <source>
        <dbReference type="EMBL" id="KIF82962.1"/>
    </source>
</evidence>
<evidence type="ECO:0000256" key="1">
    <source>
        <dbReference type="SAM" id="MobiDB-lite"/>
    </source>
</evidence>
<comment type="caution">
    <text evidence="2">The sequence shown here is derived from an EMBL/GenBank/DDBJ whole genome shotgun (WGS) entry which is preliminary data.</text>
</comment>
<dbReference type="EMBL" id="JWJG01000028">
    <property type="protein sequence ID" value="KIF82962.1"/>
    <property type="molecule type" value="Genomic_DNA"/>
</dbReference>
<feature type="compositionally biased region" description="Basic and acidic residues" evidence="1">
    <location>
        <begin position="58"/>
        <end position="68"/>
    </location>
</feature>
<protein>
    <submittedName>
        <fullName evidence="2">Uncharacterized protein</fullName>
    </submittedName>
</protein>
<name>A0A0C1YQT8_9BURK</name>
<dbReference type="STRING" id="709839.TSA66_22465"/>
<proteinExistence type="predicted"/>
<feature type="region of interest" description="Disordered" evidence="1">
    <location>
        <begin position="1"/>
        <end position="68"/>
    </location>
</feature>
<keyword evidence="3" id="KW-1185">Reference proteome</keyword>
<accession>A0A0C1YQT8</accession>
<reference evidence="2 3" key="1">
    <citation type="submission" date="2014-12" db="EMBL/GenBank/DDBJ databases">
        <title>Denitrispirillum autotrophicum gen. nov., sp. nov., Denitrifying, Facultatively Autotrophic Bacteria Isolated from Rice Paddy Soil.</title>
        <authorList>
            <person name="Ishii S."/>
            <person name="Ashida N."/>
            <person name="Ohno H."/>
            <person name="Otsuka S."/>
            <person name="Yokota A."/>
            <person name="Senoo K."/>
        </authorList>
    </citation>
    <scope>NUCLEOTIDE SEQUENCE [LARGE SCALE GENOMIC DNA]</scope>
    <source>
        <strain evidence="2 3">TSA66</strain>
    </source>
</reference>
<dbReference type="Proteomes" id="UP000031572">
    <property type="component" value="Unassembled WGS sequence"/>
</dbReference>